<dbReference type="InterPro" id="IPR041711">
    <property type="entry name" value="Met-tRNA-FMT_N"/>
</dbReference>
<evidence type="ECO:0000259" key="7">
    <source>
        <dbReference type="Pfam" id="PF02911"/>
    </source>
</evidence>
<dbReference type="InterPro" id="IPR002376">
    <property type="entry name" value="Formyl_transf_N"/>
</dbReference>
<feature type="domain" description="Formyl transferase C-terminal" evidence="7">
    <location>
        <begin position="206"/>
        <end position="306"/>
    </location>
</feature>
<dbReference type="InterPro" id="IPR036477">
    <property type="entry name" value="Formyl_transf_N_sf"/>
</dbReference>
<dbReference type="Pfam" id="PF02911">
    <property type="entry name" value="Formyl_trans_C"/>
    <property type="match status" value="1"/>
</dbReference>
<dbReference type="AlphaFoldDB" id="A0A2M8LGA3"/>
<dbReference type="HAMAP" id="MF_00182">
    <property type="entry name" value="Formyl_trans"/>
    <property type="match status" value="1"/>
</dbReference>
<reference evidence="9" key="1">
    <citation type="submission" date="2017-09" db="EMBL/GenBank/DDBJ databases">
        <title>Depth-based differentiation of microbial function through sediment-hosted aquifers and enrichment of novel symbionts in the deep terrestrial subsurface.</title>
        <authorList>
            <person name="Probst A.J."/>
            <person name="Ladd B."/>
            <person name="Jarett J.K."/>
            <person name="Geller-Mcgrath D.E."/>
            <person name="Sieber C.M.K."/>
            <person name="Emerson J.B."/>
            <person name="Anantharaman K."/>
            <person name="Thomas B.C."/>
            <person name="Malmstrom R."/>
            <person name="Stieglmeier M."/>
            <person name="Klingl A."/>
            <person name="Woyke T."/>
            <person name="Ryan C.M."/>
            <person name="Banfield J.F."/>
        </authorList>
    </citation>
    <scope>NUCLEOTIDE SEQUENCE [LARGE SCALE GENOMIC DNA]</scope>
</reference>
<dbReference type="Gene3D" id="3.40.50.12230">
    <property type="match status" value="1"/>
</dbReference>
<evidence type="ECO:0000313" key="8">
    <source>
        <dbReference type="EMBL" id="PJE76479.1"/>
    </source>
</evidence>
<sequence>MKVVFFGTPQFSVPFLRELILDPDIDVVAVVTQPDKPAGRGEEITASPIKLLAYDALIPVFQPASLKADRHIQEKLQALNADFFVVVAYGKLIPKDILDLPTSGCINVHPSLLPRHRGPSPMQWAIAEGDASTGVAVMLLDEGMDTGPLLAIEHIDLDADETYESLVEKVHLIGPTLLSSTLKRYLAQEIVPLPQDESKATLTHLLTKEDGHVNWSETLAVIEQKSRAYRPWPGTWTYWERKKGVCLRIKLLALQPADFNADLPEGTVVIKDGRLFVDCKDGTLEILTLQLEGKPKMNADAFIQGYGDIHGAVLI</sequence>
<comment type="similarity">
    <text evidence="1 5">Belongs to the Fmt family.</text>
</comment>
<dbReference type="GO" id="GO:0004479">
    <property type="term" value="F:methionyl-tRNA formyltransferase activity"/>
    <property type="evidence" value="ECO:0007669"/>
    <property type="project" value="UniProtKB-UniRule"/>
</dbReference>
<dbReference type="Pfam" id="PF00551">
    <property type="entry name" value="Formyl_trans_N"/>
    <property type="match status" value="1"/>
</dbReference>
<feature type="domain" description="Formyl transferase N-terminal" evidence="6">
    <location>
        <begin position="1"/>
        <end position="180"/>
    </location>
</feature>
<dbReference type="CDD" id="cd08704">
    <property type="entry name" value="Met_tRNA_FMT_C"/>
    <property type="match status" value="1"/>
</dbReference>
<dbReference type="NCBIfam" id="TIGR00460">
    <property type="entry name" value="fmt"/>
    <property type="match status" value="1"/>
</dbReference>
<dbReference type="EMBL" id="PFEU01000018">
    <property type="protein sequence ID" value="PJE76479.1"/>
    <property type="molecule type" value="Genomic_DNA"/>
</dbReference>
<gene>
    <name evidence="5" type="primary">fmt</name>
    <name evidence="8" type="ORF">COV05_03875</name>
</gene>
<dbReference type="CDD" id="cd08646">
    <property type="entry name" value="FMT_core_Met-tRNA-FMT_N"/>
    <property type="match status" value="1"/>
</dbReference>
<evidence type="ECO:0000259" key="6">
    <source>
        <dbReference type="Pfam" id="PF00551"/>
    </source>
</evidence>
<comment type="function">
    <text evidence="5">Attaches a formyl group to the free amino group of methionyl-tRNA(fMet). The formyl group appears to play a dual role in the initiator identity of N-formylmethionyl-tRNA by promoting its recognition by IF2 and preventing the misappropriation of this tRNA by the elongation apparatus.</text>
</comment>
<dbReference type="SUPFAM" id="SSF50486">
    <property type="entry name" value="FMT C-terminal domain-like"/>
    <property type="match status" value="1"/>
</dbReference>
<dbReference type="PANTHER" id="PTHR11138:SF5">
    <property type="entry name" value="METHIONYL-TRNA FORMYLTRANSFERASE, MITOCHONDRIAL"/>
    <property type="match status" value="1"/>
</dbReference>
<dbReference type="EC" id="2.1.2.9" evidence="2 5"/>
<evidence type="ECO:0000256" key="1">
    <source>
        <dbReference type="ARBA" id="ARBA00010699"/>
    </source>
</evidence>
<evidence type="ECO:0000256" key="2">
    <source>
        <dbReference type="ARBA" id="ARBA00012261"/>
    </source>
</evidence>
<dbReference type="SUPFAM" id="SSF53328">
    <property type="entry name" value="Formyltransferase"/>
    <property type="match status" value="1"/>
</dbReference>
<dbReference type="InterPro" id="IPR044135">
    <property type="entry name" value="Met-tRNA-FMT_C"/>
</dbReference>
<protein>
    <recommendedName>
        <fullName evidence="2 5">Methionyl-tRNA formyltransferase</fullName>
        <ecNumber evidence="2 5">2.1.2.9</ecNumber>
    </recommendedName>
</protein>
<evidence type="ECO:0000313" key="9">
    <source>
        <dbReference type="Proteomes" id="UP000231436"/>
    </source>
</evidence>
<dbReference type="InterPro" id="IPR011034">
    <property type="entry name" value="Formyl_transferase-like_C_sf"/>
</dbReference>
<organism evidence="8 9">
    <name type="scientific">Candidatus Uhrbacteria bacterium CG10_big_fil_rev_8_21_14_0_10_48_16</name>
    <dbReference type="NCBI Taxonomy" id="1975038"/>
    <lineage>
        <taxon>Bacteria</taxon>
        <taxon>Candidatus Uhriibacteriota</taxon>
    </lineage>
</organism>
<dbReference type="Proteomes" id="UP000231436">
    <property type="component" value="Unassembled WGS sequence"/>
</dbReference>
<accession>A0A2M8LGA3</accession>
<proteinExistence type="inferred from homology"/>
<comment type="catalytic activity">
    <reaction evidence="5">
        <text>L-methionyl-tRNA(fMet) + (6R)-10-formyltetrahydrofolate = N-formyl-L-methionyl-tRNA(fMet) + (6S)-5,6,7,8-tetrahydrofolate + H(+)</text>
        <dbReference type="Rhea" id="RHEA:24380"/>
        <dbReference type="Rhea" id="RHEA-COMP:9952"/>
        <dbReference type="Rhea" id="RHEA-COMP:9953"/>
        <dbReference type="ChEBI" id="CHEBI:15378"/>
        <dbReference type="ChEBI" id="CHEBI:57453"/>
        <dbReference type="ChEBI" id="CHEBI:78530"/>
        <dbReference type="ChEBI" id="CHEBI:78844"/>
        <dbReference type="ChEBI" id="CHEBI:195366"/>
        <dbReference type="EC" id="2.1.2.9"/>
    </reaction>
</comment>
<evidence type="ECO:0000256" key="3">
    <source>
        <dbReference type="ARBA" id="ARBA00022679"/>
    </source>
</evidence>
<keyword evidence="4 5" id="KW-0648">Protein biosynthesis</keyword>
<feature type="binding site" evidence="5">
    <location>
        <begin position="111"/>
        <end position="114"/>
    </location>
    <ligand>
        <name>(6S)-5,6,7,8-tetrahydrofolate</name>
        <dbReference type="ChEBI" id="CHEBI:57453"/>
    </ligand>
</feature>
<name>A0A2M8LGA3_9BACT</name>
<dbReference type="InterPro" id="IPR005793">
    <property type="entry name" value="Formyl_trans_C"/>
</dbReference>
<evidence type="ECO:0000256" key="5">
    <source>
        <dbReference type="HAMAP-Rule" id="MF_00182"/>
    </source>
</evidence>
<keyword evidence="3 5" id="KW-0808">Transferase</keyword>
<dbReference type="GO" id="GO:0005829">
    <property type="term" value="C:cytosol"/>
    <property type="evidence" value="ECO:0007669"/>
    <property type="project" value="TreeGrafter"/>
</dbReference>
<dbReference type="PANTHER" id="PTHR11138">
    <property type="entry name" value="METHIONYL-TRNA FORMYLTRANSFERASE"/>
    <property type="match status" value="1"/>
</dbReference>
<comment type="caution">
    <text evidence="8">The sequence shown here is derived from an EMBL/GenBank/DDBJ whole genome shotgun (WGS) entry which is preliminary data.</text>
</comment>
<evidence type="ECO:0000256" key="4">
    <source>
        <dbReference type="ARBA" id="ARBA00022917"/>
    </source>
</evidence>
<dbReference type="InterPro" id="IPR005794">
    <property type="entry name" value="Fmt"/>
</dbReference>